<dbReference type="PANTHER" id="PTHR43236">
    <property type="entry name" value="ANTITOXIN HIGA1"/>
    <property type="match status" value="1"/>
</dbReference>
<dbReference type="PANTHER" id="PTHR43236:SF1">
    <property type="entry name" value="BLL7220 PROTEIN"/>
    <property type="match status" value="1"/>
</dbReference>
<comment type="caution">
    <text evidence="2">The sequence shown here is derived from an EMBL/GenBank/DDBJ whole genome shotgun (WGS) entry which is preliminary data.</text>
</comment>
<dbReference type="EMBL" id="JBHLTM010000090">
    <property type="protein sequence ID" value="MFC0687673.1"/>
    <property type="molecule type" value="Genomic_DNA"/>
</dbReference>
<evidence type="ECO:0000313" key="3">
    <source>
        <dbReference type="Proteomes" id="UP001589858"/>
    </source>
</evidence>
<dbReference type="Pfam" id="PF06114">
    <property type="entry name" value="Peptidase_M78"/>
    <property type="match status" value="1"/>
</dbReference>
<feature type="domain" description="IrrE N-terminal-like" evidence="1">
    <location>
        <begin position="67"/>
        <end position="170"/>
    </location>
</feature>
<accession>A0ABV6SHX6</accession>
<name>A0ABV6SHX6_9SPHN</name>
<dbReference type="InterPro" id="IPR010359">
    <property type="entry name" value="IrrE_HExxH"/>
</dbReference>
<dbReference type="Proteomes" id="UP001589858">
    <property type="component" value="Unassembled WGS sequence"/>
</dbReference>
<evidence type="ECO:0000259" key="1">
    <source>
        <dbReference type="Pfam" id="PF06114"/>
    </source>
</evidence>
<gene>
    <name evidence="2" type="ORF">ACFFF8_24090</name>
</gene>
<organism evidence="2 3">
    <name type="scientific">Novosphingobium clariflavum</name>
    <dbReference type="NCBI Taxonomy" id="2029884"/>
    <lineage>
        <taxon>Bacteria</taxon>
        <taxon>Pseudomonadati</taxon>
        <taxon>Pseudomonadota</taxon>
        <taxon>Alphaproteobacteria</taxon>
        <taxon>Sphingomonadales</taxon>
        <taxon>Sphingomonadaceae</taxon>
        <taxon>Novosphingobium</taxon>
    </lineage>
</organism>
<dbReference type="InterPro" id="IPR052345">
    <property type="entry name" value="Rad_response_metalloprotease"/>
</dbReference>
<evidence type="ECO:0000313" key="2">
    <source>
        <dbReference type="EMBL" id="MFC0687673.1"/>
    </source>
</evidence>
<sequence>MNVDLRMDLADCGSPERLLQVLFGYYPDLPRRVPLEDIASDVGIIGFKTLEVDGFIGGLTSDPEKNQGIILTKDGLPRKRKRYTIGHELGHFLIPSHGYQRQCSKQDLEESSRTDAYKRQEAEANRFSAGLLMPKPLFTKDIDSLGGIDASHIRQLSDLYDVSMEAVANRYVELSPETCAVIFSREDVVRYSRASKDFPPLDVGKGSQLPLASLTRRHRNTGSPSSWASRHGGIWLQPQRDVKFPTVLEQAVCQSNGFKVTLLYIDEDAEDEENETRELEARWTPHLR</sequence>
<dbReference type="Gene3D" id="1.10.10.2910">
    <property type="match status" value="1"/>
</dbReference>
<reference evidence="2 3" key="1">
    <citation type="submission" date="2024-09" db="EMBL/GenBank/DDBJ databases">
        <authorList>
            <person name="Sun Q."/>
            <person name="Mori K."/>
        </authorList>
    </citation>
    <scope>NUCLEOTIDE SEQUENCE [LARGE SCALE GENOMIC DNA]</scope>
    <source>
        <strain evidence="2 3">CICC 11035S</strain>
    </source>
</reference>
<proteinExistence type="predicted"/>
<keyword evidence="3" id="KW-1185">Reference proteome</keyword>
<dbReference type="RefSeq" id="WP_267222264.1">
    <property type="nucleotide sequence ID" value="NZ_JAPCWC010000014.1"/>
</dbReference>
<protein>
    <submittedName>
        <fullName evidence="2">ImmA/IrrE family metallo-endopeptidase</fullName>
    </submittedName>
</protein>